<reference evidence="1 2" key="1">
    <citation type="submission" date="2019-06" db="EMBL/GenBank/DDBJ databases">
        <title>Vibrio cholerae phylogeny based on whole-genome sequencing reveals genetic diversity and population strucutre.</title>
        <authorList>
            <person name="Zhiqiu Y."/>
            <person name="Bin L."/>
            <person name="Lingyan J."/>
        </authorList>
    </citation>
    <scope>NUCLEOTIDE SEQUENCE [LARGE SCALE GENOMIC DNA]</scope>
    <source>
        <strain evidence="1 2">N2814</strain>
    </source>
</reference>
<protein>
    <submittedName>
        <fullName evidence="1">Uncharacterized protein</fullName>
    </submittedName>
</protein>
<dbReference type="RefSeq" id="WP_148521464.1">
    <property type="nucleotide sequence ID" value="NZ_VSIJ01000005.1"/>
</dbReference>
<proteinExistence type="predicted"/>
<sequence>MYFYNHIQNGQEFITGPYLLGVNALLKGHENAKGSLKLKPEELEILTNTQKELGIYGVETLGENSRLILRQSFSNIEYRAIFAKFSESGYSVEDWTQALGVTPNVHKNLLLGRTSLDTLQSRQIANMCLAHSYLQEVSALYLAGLNVGQKPIAQFNYEEFGKMSLKLLHTLKASKNIALRYYWGQRTHIDVCSLFPVIERVVNQSKNSPSFLIDTFMKTAEWASLTAEELKPQSSAGLKLDKSEKAQVLEYLKLVRDSSSLTVSQHKRLMELAISVSAIATDKGVNPHGGGVQEAIIALMGGNETEDTTKMEMLNNLEAFEAPLTDEELSSSHGFVIDI</sequence>
<gene>
    <name evidence="1" type="ORF">FXF03_01695</name>
</gene>
<dbReference type="AlphaFoldDB" id="A0ABD7SRE5"/>
<dbReference type="Proteomes" id="UP000323819">
    <property type="component" value="Unassembled WGS sequence"/>
</dbReference>
<comment type="caution">
    <text evidence="1">The sequence shown here is derived from an EMBL/GenBank/DDBJ whole genome shotgun (WGS) entry which is preliminary data.</text>
</comment>
<name>A0ABD7SRE5_VIBCL</name>
<organism evidence="1 2">
    <name type="scientific">Vibrio cholerae</name>
    <dbReference type="NCBI Taxonomy" id="666"/>
    <lineage>
        <taxon>Bacteria</taxon>
        <taxon>Pseudomonadati</taxon>
        <taxon>Pseudomonadota</taxon>
        <taxon>Gammaproteobacteria</taxon>
        <taxon>Vibrionales</taxon>
        <taxon>Vibrionaceae</taxon>
        <taxon>Vibrio</taxon>
    </lineage>
</organism>
<dbReference type="EMBL" id="VSIJ01000005">
    <property type="protein sequence ID" value="TXX67314.1"/>
    <property type="molecule type" value="Genomic_DNA"/>
</dbReference>
<evidence type="ECO:0000313" key="2">
    <source>
        <dbReference type="Proteomes" id="UP000323819"/>
    </source>
</evidence>
<evidence type="ECO:0000313" key="1">
    <source>
        <dbReference type="EMBL" id="TXX67314.1"/>
    </source>
</evidence>
<accession>A0ABD7SRE5</accession>